<proteinExistence type="predicted"/>
<accession>A0AA39G7R5</accession>
<dbReference type="Proteomes" id="UP001168972">
    <property type="component" value="Unassembled WGS sequence"/>
</dbReference>
<feature type="compositionally biased region" description="Basic and acidic residues" evidence="1">
    <location>
        <begin position="358"/>
        <end position="368"/>
    </location>
</feature>
<organism evidence="3 4">
    <name type="scientific">Microctonus hyperodae</name>
    <name type="common">Parasitoid wasp</name>
    <dbReference type="NCBI Taxonomy" id="165561"/>
    <lineage>
        <taxon>Eukaryota</taxon>
        <taxon>Metazoa</taxon>
        <taxon>Ecdysozoa</taxon>
        <taxon>Arthropoda</taxon>
        <taxon>Hexapoda</taxon>
        <taxon>Insecta</taxon>
        <taxon>Pterygota</taxon>
        <taxon>Neoptera</taxon>
        <taxon>Endopterygota</taxon>
        <taxon>Hymenoptera</taxon>
        <taxon>Apocrita</taxon>
        <taxon>Ichneumonoidea</taxon>
        <taxon>Braconidae</taxon>
        <taxon>Euphorinae</taxon>
        <taxon>Microctonus</taxon>
    </lineage>
</organism>
<evidence type="ECO:0000313" key="4">
    <source>
        <dbReference type="Proteomes" id="UP001168972"/>
    </source>
</evidence>
<reference evidence="3" key="1">
    <citation type="journal article" date="2023" name="bioRxiv">
        <title>Scaffold-level genome assemblies of two parasitoid biocontrol wasps reveal the parthenogenesis mechanism and an associated novel virus.</title>
        <authorList>
            <person name="Inwood S."/>
            <person name="Skelly J."/>
            <person name="Guhlin J."/>
            <person name="Harrop T."/>
            <person name="Goldson S."/>
            <person name="Dearden P."/>
        </authorList>
    </citation>
    <scope>NUCLEOTIDE SEQUENCE</scope>
    <source>
        <strain evidence="3">Lincoln</strain>
        <tissue evidence="3">Whole body</tissue>
    </source>
</reference>
<evidence type="ECO:0000256" key="2">
    <source>
        <dbReference type="SAM" id="SignalP"/>
    </source>
</evidence>
<feature type="chain" id="PRO_5041393473" evidence="2">
    <location>
        <begin position="20"/>
        <end position="555"/>
    </location>
</feature>
<evidence type="ECO:0000313" key="3">
    <source>
        <dbReference type="EMBL" id="KAK0182615.1"/>
    </source>
</evidence>
<feature type="region of interest" description="Disordered" evidence="1">
    <location>
        <begin position="490"/>
        <end position="526"/>
    </location>
</feature>
<feature type="region of interest" description="Disordered" evidence="1">
    <location>
        <begin position="303"/>
        <end position="401"/>
    </location>
</feature>
<keyword evidence="2" id="KW-0732">Signal</keyword>
<protein>
    <submittedName>
        <fullName evidence="3">Uncharacterized protein</fullName>
    </submittedName>
</protein>
<comment type="caution">
    <text evidence="3">The sequence shown here is derived from an EMBL/GenBank/DDBJ whole genome shotgun (WGS) entry which is preliminary data.</text>
</comment>
<dbReference type="EMBL" id="JAQQBR010000001">
    <property type="protein sequence ID" value="KAK0182615.1"/>
    <property type="molecule type" value="Genomic_DNA"/>
</dbReference>
<sequence>MGLLLSILVGCVGVIELLACLKHVTDDIKISPAPCLSYHDSIIGNPSYHDSLCSISHSEEIRIPQSTRTKLENLHEYSLRMRSELRSRGYGDASTLSEFSSHDLFGMSRTDSRISLDFDFIVRDAETRWNGIVDTSVMDKEMRTIIIHVDQSQNELNDKLILKEIREPDSVPMTLETIENVECNTRSLTPIPLAMSQEFSGSNSSVDLITSFNNDSGNELPSRELFEHVPVIIRRYNGSSSTPRSSFEEVSQVKKCLKKKEFPKKIESTSLDELLDNFADPQMERCKFISGDNLFTESNENIKERGSSLSRRSIKKNSKTVGSSRGSSILRKPTRLKSKNAEVSKSAENLVGKKTTKRQRDSERRKSDISIQTTTSDSCRDEWTNTSPTDSERSSISYSRSSVSVQVQTNFDSDDDKFLFNVPLSESKRDVSNIRDSRKSFINKRFPKSRSLDDNYKILNDKRESSRIPYQNSEYERREASRNSTIDYSVASSNGLQSQTKQSAEEDSFDEEFLDAEDESSSRSGPIEYCIPNVESSKAFWVNLSIIYYTCIIYR</sequence>
<feature type="compositionally biased region" description="Acidic residues" evidence="1">
    <location>
        <begin position="505"/>
        <end position="519"/>
    </location>
</feature>
<name>A0AA39G7R5_MICHY</name>
<evidence type="ECO:0000256" key="1">
    <source>
        <dbReference type="SAM" id="MobiDB-lite"/>
    </source>
</evidence>
<feature type="compositionally biased region" description="Polar residues" evidence="1">
    <location>
        <begin position="490"/>
        <end position="502"/>
    </location>
</feature>
<feature type="signal peptide" evidence="2">
    <location>
        <begin position="1"/>
        <end position="19"/>
    </location>
</feature>
<keyword evidence="4" id="KW-1185">Reference proteome</keyword>
<reference evidence="3" key="2">
    <citation type="submission" date="2023-03" db="EMBL/GenBank/DDBJ databases">
        <authorList>
            <person name="Inwood S.N."/>
            <person name="Skelly J.G."/>
            <person name="Guhlin J."/>
            <person name="Harrop T.W.R."/>
            <person name="Goldson S.G."/>
            <person name="Dearden P.K."/>
        </authorList>
    </citation>
    <scope>NUCLEOTIDE SEQUENCE</scope>
    <source>
        <strain evidence="3">Lincoln</strain>
        <tissue evidence="3">Whole body</tissue>
    </source>
</reference>
<dbReference type="AlphaFoldDB" id="A0AA39G7R5"/>
<gene>
    <name evidence="3" type="ORF">PV327_000735</name>
</gene>